<dbReference type="SUPFAM" id="SSF48726">
    <property type="entry name" value="Immunoglobulin"/>
    <property type="match status" value="3"/>
</dbReference>
<evidence type="ECO:0000256" key="10">
    <source>
        <dbReference type="ARBA" id="ARBA00023319"/>
    </source>
</evidence>
<evidence type="ECO:0000256" key="12">
    <source>
        <dbReference type="SAM" id="Phobius"/>
    </source>
</evidence>
<dbReference type="Proteomes" id="UP000265140">
    <property type="component" value="Chromosome 21"/>
</dbReference>
<dbReference type="InterPro" id="IPR036179">
    <property type="entry name" value="Ig-like_dom_sf"/>
</dbReference>
<keyword evidence="3 12" id="KW-0812">Transmembrane</keyword>
<keyword evidence="16" id="KW-1185">Reference proteome</keyword>
<feature type="compositionally biased region" description="Polar residues" evidence="11">
    <location>
        <begin position="167"/>
        <end position="189"/>
    </location>
</feature>
<evidence type="ECO:0000259" key="14">
    <source>
        <dbReference type="PROSITE" id="PS50835"/>
    </source>
</evidence>
<dbReference type="InterPro" id="IPR003598">
    <property type="entry name" value="Ig_sub2"/>
</dbReference>
<keyword evidence="7" id="KW-1015">Disulfide bond</keyword>
<keyword evidence="5 12" id="KW-1133">Transmembrane helix</keyword>
<dbReference type="Pfam" id="PF07686">
    <property type="entry name" value="V-set"/>
    <property type="match status" value="2"/>
</dbReference>
<dbReference type="GO" id="GO:0071222">
    <property type="term" value="P:cellular response to lipopolysaccharide"/>
    <property type="evidence" value="ECO:0007669"/>
    <property type="project" value="TreeGrafter"/>
</dbReference>
<dbReference type="PANTHER" id="PTHR25466">
    <property type="entry name" value="T-LYMPHOCYTE ACTIVATION ANTIGEN"/>
    <property type="match status" value="1"/>
</dbReference>
<feature type="domain" description="Ig-like" evidence="14">
    <location>
        <begin position="221"/>
        <end position="330"/>
    </location>
</feature>
<evidence type="ECO:0000313" key="15">
    <source>
        <dbReference type="Ensembl" id="ENSELUP00000093200.1"/>
    </source>
</evidence>
<proteinExistence type="predicted"/>
<dbReference type="PANTHER" id="PTHR25466:SF14">
    <property type="entry name" value="BUTYROPHILIN SUBFAMILY 2 MEMBER A2-LIKE-RELATED"/>
    <property type="match status" value="1"/>
</dbReference>
<evidence type="ECO:0000256" key="5">
    <source>
        <dbReference type="ARBA" id="ARBA00022989"/>
    </source>
</evidence>
<evidence type="ECO:0000313" key="16">
    <source>
        <dbReference type="Proteomes" id="UP000265140"/>
    </source>
</evidence>
<protein>
    <recommendedName>
        <fullName evidence="14">Ig-like domain-containing protein</fullName>
    </recommendedName>
</protein>
<evidence type="ECO:0000256" key="11">
    <source>
        <dbReference type="SAM" id="MobiDB-lite"/>
    </source>
</evidence>
<feature type="chain" id="PRO_5044237569" description="Ig-like domain-containing protein" evidence="13">
    <location>
        <begin position="34"/>
        <end position="364"/>
    </location>
</feature>
<dbReference type="GO" id="GO:0031295">
    <property type="term" value="P:T cell costimulation"/>
    <property type="evidence" value="ECO:0007669"/>
    <property type="project" value="TreeGrafter"/>
</dbReference>
<dbReference type="Gene3D" id="2.60.40.10">
    <property type="entry name" value="Immunoglobulins"/>
    <property type="match status" value="3"/>
</dbReference>
<dbReference type="InterPro" id="IPR007110">
    <property type="entry name" value="Ig-like_dom"/>
</dbReference>
<keyword evidence="10" id="KW-0393">Immunoglobulin domain</keyword>
<dbReference type="GO" id="GO:0042130">
    <property type="term" value="P:negative regulation of T cell proliferation"/>
    <property type="evidence" value="ECO:0007669"/>
    <property type="project" value="TreeGrafter"/>
</dbReference>
<dbReference type="CDD" id="cd16091">
    <property type="entry name" value="IgV_HHLA2"/>
    <property type="match status" value="1"/>
</dbReference>
<dbReference type="GO" id="GO:0007166">
    <property type="term" value="P:cell surface receptor signaling pathway"/>
    <property type="evidence" value="ECO:0007669"/>
    <property type="project" value="TreeGrafter"/>
</dbReference>
<keyword evidence="6 12" id="KW-0472">Membrane</keyword>
<dbReference type="InterPro" id="IPR013783">
    <property type="entry name" value="Ig-like_fold"/>
</dbReference>
<dbReference type="GO" id="GO:0006955">
    <property type="term" value="P:immune response"/>
    <property type="evidence" value="ECO:0007669"/>
    <property type="project" value="TreeGrafter"/>
</dbReference>
<feature type="signal peptide" evidence="13">
    <location>
        <begin position="1"/>
        <end position="33"/>
    </location>
</feature>
<dbReference type="PROSITE" id="PS50835">
    <property type="entry name" value="IG_LIKE"/>
    <property type="match status" value="2"/>
</dbReference>
<dbReference type="Pfam" id="PF08205">
    <property type="entry name" value="C2-set_2"/>
    <property type="match status" value="1"/>
</dbReference>
<keyword evidence="4 13" id="KW-0732">Signal</keyword>
<reference evidence="15 16" key="1">
    <citation type="submission" date="2020-02" db="EMBL/GenBank/DDBJ databases">
        <title>Esox lucius (northern pike) genome, fEsoLuc1, primary haplotype.</title>
        <authorList>
            <person name="Myers G."/>
            <person name="Karagic N."/>
            <person name="Meyer A."/>
            <person name="Pippel M."/>
            <person name="Reichard M."/>
            <person name="Winkler S."/>
            <person name="Tracey A."/>
            <person name="Sims Y."/>
            <person name="Howe K."/>
            <person name="Rhie A."/>
            <person name="Formenti G."/>
            <person name="Durbin R."/>
            <person name="Fedrigo O."/>
            <person name="Jarvis E.D."/>
        </authorList>
    </citation>
    <scope>NUCLEOTIDE SEQUENCE [LARGE SCALE GENOMIC DNA]</scope>
</reference>
<evidence type="ECO:0000256" key="13">
    <source>
        <dbReference type="SAM" id="SignalP"/>
    </source>
</evidence>
<dbReference type="SMART" id="SM00406">
    <property type="entry name" value="IGv"/>
    <property type="match status" value="2"/>
</dbReference>
<name>A0AAY5KY07_ESOLU</name>
<evidence type="ECO:0000256" key="2">
    <source>
        <dbReference type="ARBA" id="ARBA00022475"/>
    </source>
</evidence>
<dbReference type="GO" id="GO:0042102">
    <property type="term" value="P:positive regulation of T cell proliferation"/>
    <property type="evidence" value="ECO:0007669"/>
    <property type="project" value="TreeGrafter"/>
</dbReference>
<reference evidence="15" key="3">
    <citation type="submission" date="2025-09" db="UniProtKB">
        <authorList>
            <consortium name="Ensembl"/>
        </authorList>
    </citation>
    <scope>IDENTIFICATION</scope>
</reference>
<feature type="compositionally biased region" description="Polar residues" evidence="11">
    <location>
        <begin position="225"/>
        <end position="243"/>
    </location>
</feature>
<organism evidence="15 16">
    <name type="scientific">Esox lucius</name>
    <name type="common">Northern pike</name>
    <dbReference type="NCBI Taxonomy" id="8010"/>
    <lineage>
        <taxon>Eukaryota</taxon>
        <taxon>Metazoa</taxon>
        <taxon>Chordata</taxon>
        <taxon>Craniata</taxon>
        <taxon>Vertebrata</taxon>
        <taxon>Euteleostomi</taxon>
        <taxon>Actinopterygii</taxon>
        <taxon>Neopterygii</taxon>
        <taxon>Teleostei</taxon>
        <taxon>Protacanthopterygii</taxon>
        <taxon>Esociformes</taxon>
        <taxon>Esocidae</taxon>
        <taxon>Esox</taxon>
    </lineage>
</organism>
<feature type="domain" description="Ig-like" evidence="14">
    <location>
        <begin position="19"/>
        <end position="138"/>
    </location>
</feature>
<dbReference type="GeneTree" id="ENSGT00940000163670"/>
<evidence type="ECO:0000256" key="7">
    <source>
        <dbReference type="ARBA" id="ARBA00023157"/>
    </source>
</evidence>
<feature type="region of interest" description="Disordered" evidence="11">
    <location>
        <begin position="164"/>
        <end position="189"/>
    </location>
</feature>
<evidence type="ECO:0000256" key="1">
    <source>
        <dbReference type="ARBA" id="ARBA00004251"/>
    </source>
</evidence>
<evidence type="ECO:0000256" key="8">
    <source>
        <dbReference type="ARBA" id="ARBA00023170"/>
    </source>
</evidence>
<evidence type="ECO:0000256" key="9">
    <source>
        <dbReference type="ARBA" id="ARBA00023180"/>
    </source>
</evidence>
<keyword evidence="9" id="KW-0325">Glycoprotein</keyword>
<dbReference type="SMART" id="SM00409">
    <property type="entry name" value="IG"/>
    <property type="match status" value="2"/>
</dbReference>
<evidence type="ECO:0000256" key="4">
    <source>
        <dbReference type="ARBA" id="ARBA00022729"/>
    </source>
</evidence>
<dbReference type="GO" id="GO:0009897">
    <property type="term" value="C:external side of plasma membrane"/>
    <property type="evidence" value="ECO:0007669"/>
    <property type="project" value="TreeGrafter"/>
</dbReference>
<evidence type="ECO:0000256" key="6">
    <source>
        <dbReference type="ARBA" id="ARBA00023136"/>
    </source>
</evidence>
<keyword evidence="2" id="KW-1003">Cell membrane</keyword>
<accession>A0AAY5KY07</accession>
<feature type="region of interest" description="Disordered" evidence="11">
    <location>
        <begin position="224"/>
        <end position="243"/>
    </location>
</feature>
<dbReference type="Ensembl" id="ENSELUT00000106770.1">
    <property type="protein sequence ID" value="ENSELUP00000093200.1"/>
    <property type="gene ID" value="ENSELUG00000040258.1"/>
</dbReference>
<feature type="transmembrane region" description="Helical" evidence="12">
    <location>
        <begin position="343"/>
        <end position="362"/>
    </location>
</feature>
<dbReference type="InterPro" id="IPR013106">
    <property type="entry name" value="Ig_V-set"/>
</dbReference>
<sequence>MGFVGTWGQISLMSRGRLVSVVILLLSVRVTDGGDLPVTCVFSEDCVLPCSFQPASDEVIHWIKQFDIPVHSYYYSTDHLDSQNQQYGQRTSLFNDQIPKGNASLLLKNVTIQDQGRYQCYTSTVTGNQESFINNKVEAPIRLVDIQLSNDTITCRSTGIYPEPKLTWSTDPRSDLSPDTGTSQNSTSTKVNDQGLYEITSTIPFIRDRTNICTVTSGKTEKTATLKQQAPVHSSPSSEVSIPCNDSQSDLLTSNITWRFNQKVTILTLTYTNDKHQMHVEDNWKEQVQDMSDTLSLRLHRLTMKHQGIYSCEVSTDRDTHLVLTYLEITPDKRITGKGTRSGNITGGVIGVLLVAVVYINIQE</sequence>
<dbReference type="InterPro" id="IPR013162">
    <property type="entry name" value="CD80_C2-set"/>
</dbReference>
<dbReference type="FunFam" id="2.60.40.10:FF:000142">
    <property type="entry name" value="V-set domain-containing T-cell activation inhibitor 1"/>
    <property type="match status" value="1"/>
</dbReference>
<dbReference type="InterPro" id="IPR003599">
    <property type="entry name" value="Ig_sub"/>
</dbReference>
<dbReference type="AlphaFoldDB" id="A0AAY5KY07"/>
<dbReference type="InterPro" id="IPR051713">
    <property type="entry name" value="T-cell_Activation_Regulation"/>
</dbReference>
<keyword evidence="8" id="KW-0675">Receptor</keyword>
<reference evidence="15" key="2">
    <citation type="submission" date="2025-08" db="UniProtKB">
        <authorList>
            <consortium name="Ensembl"/>
        </authorList>
    </citation>
    <scope>IDENTIFICATION</scope>
</reference>
<comment type="subcellular location">
    <subcellularLocation>
        <location evidence="1">Cell membrane</location>
        <topology evidence="1">Single-pass type I membrane protein</topology>
    </subcellularLocation>
</comment>
<dbReference type="SMART" id="SM00408">
    <property type="entry name" value="IGc2"/>
    <property type="match status" value="2"/>
</dbReference>
<evidence type="ECO:0000256" key="3">
    <source>
        <dbReference type="ARBA" id="ARBA00022692"/>
    </source>
</evidence>